<gene>
    <name evidence="3" type="ORF">CRECT_1788</name>
</gene>
<dbReference type="PROSITE" id="PS00934">
    <property type="entry name" value="GLYOXALASE_I_1"/>
    <property type="match status" value="1"/>
</dbReference>
<dbReference type="Proteomes" id="UP000502377">
    <property type="component" value="Chromosome"/>
</dbReference>
<reference evidence="3 4" key="1">
    <citation type="submission" date="2016-07" db="EMBL/GenBank/DDBJ databases">
        <title>Comparative genomics of the Campylobacter concisus group.</title>
        <authorList>
            <person name="Miller W.G."/>
            <person name="Yee E."/>
            <person name="Chapman M.H."/>
            <person name="Huynh S."/>
            <person name="Bono J.L."/>
            <person name="On S.L.W."/>
            <person name="StLeger J."/>
            <person name="Foster G."/>
            <person name="Parker C.T."/>
        </authorList>
    </citation>
    <scope>NUCLEOTIDE SEQUENCE [LARGE SCALE GENOMIC DNA]</scope>
    <source>
        <strain evidence="3 4">ATCC 33238</strain>
    </source>
</reference>
<dbReference type="InterPro" id="IPR037523">
    <property type="entry name" value="VOC_core"/>
</dbReference>
<dbReference type="EMBL" id="CP012543">
    <property type="protein sequence ID" value="QCD47414.1"/>
    <property type="molecule type" value="Genomic_DNA"/>
</dbReference>
<accession>A0A6G5QP97</accession>
<dbReference type="Pfam" id="PF00903">
    <property type="entry name" value="Glyoxalase"/>
    <property type="match status" value="1"/>
</dbReference>
<dbReference type="InterPro" id="IPR029068">
    <property type="entry name" value="Glyas_Bleomycin-R_OHBP_Dase"/>
</dbReference>
<dbReference type="CDD" id="cd07253">
    <property type="entry name" value="GLOD5"/>
    <property type="match status" value="1"/>
</dbReference>
<dbReference type="RefSeq" id="WP_004318268.1">
    <property type="nucleotide sequence ID" value="NZ_CP012543.1"/>
</dbReference>
<dbReference type="SUPFAM" id="SSF54593">
    <property type="entry name" value="Glyoxalase/Bleomycin resistance protein/Dihydroxybiphenyl dioxygenase"/>
    <property type="match status" value="1"/>
</dbReference>
<sequence>MRIASIDHIVLTVADLQRTLDFYVRVLGMREVDFANGRKALAFGSQKINLHVKGEEILPNALNANIGTADICLLTDTPLESVLEELEAAGIAVERGIVPRTGALGAISSIYVRDPDENLIEISRYI</sequence>
<dbReference type="PANTHER" id="PTHR21366">
    <property type="entry name" value="GLYOXALASE FAMILY PROTEIN"/>
    <property type="match status" value="1"/>
</dbReference>
<feature type="domain" description="VOC" evidence="2">
    <location>
        <begin position="5"/>
        <end position="125"/>
    </location>
</feature>
<dbReference type="GO" id="GO:0004462">
    <property type="term" value="F:lactoylglutathione lyase activity"/>
    <property type="evidence" value="ECO:0007669"/>
    <property type="project" value="InterPro"/>
</dbReference>
<evidence type="ECO:0000259" key="2">
    <source>
        <dbReference type="PROSITE" id="PS51819"/>
    </source>
</evidence>
<keyword evidence="1" id="KW-0479">Metal-binding</keyword>
<dbReference type="Gene3D" id="3.10.180.10">
    <property type="entry name" value="2,3-Dihydroxybiphenyl 1,2-Dioxygenase, domain 1"/>
    <property type="match status" value="1"/>
</dbReference>
<dbReference type="InterPro" id="IPR004360">
    <property type="entry name" value="Glyas_Fos-R_dOase_dom"/>
</dbReference>
<dbReference type="GO" id="GO:0046872">
    <property type="term" value="F:metal ion binding"/>
    <property type="evidence" value="ECO:0007669"/>
    <property type="project" value="UniProtKB-KW"/>
</dbReference>
<evidence type="ECO:0000256" key="1">
    <source>
        <dbReference type="ARBA" id="ARBA00022723"/>
    </source>
</evidence>
<dbReference type="PROSITE" id="PS51819">
    <property type="entry name" value="VOC"/>
    <property type="match status" value="1"/>
</dbReference>
<name>A0A6G5QP97_CAMRE</name>
<proteinExistence type="predicted"/>
<evidence type="ECO:0000313" key="4">
    <source>
        <dbReference type="Proteomes" id="UP000502377"/>
    </source>
</evidence>
<dbReference type="InterPro" id="IPR018146">
    <property type="entry name" value="Glyoxalase_1_CS"/>
</dbReference>
<dbReference type="KEGG" id="crx:CRECT_1788"/>
<dbReference type="PANTHER" id="PTHR21366:SF14">
    <property type="entry name" value="GLYOXALASE DOMAIN-CONTAINING PROTEIN 5"/>
    <property type="match status" value="1"/>
</dbReference>
<dbReference type="InterPro" id="IPR050383">
    <property type="entry name" value="GlyoxalaseI/FosfomycinResist"/>
</dbReference>
<evidence type="ECO:0000313" key="3">
    <source>
        <dbReference type="EMBL" id="QCD47414.1"/>
    </source>
</evidence>
<organism evidence="3 4">
    <name type="scientific">Campylobacter rectus</name>
    <name type="common">Wolinella recta</name>
    <dbReference type="NCBI Taxonomy" id="203"/>
    <lineage>
        <taxon>Bacteria</taxon>
        <taxon>Pseudomonadati</taxon>
        <taxon>Campylobacterota</taxon>
        <taxon>Epsilonproteobacteria</taxon>
        <taxon>Campylobacterales</taxon>
        <taxon>Campylobacteraceae</taxon>
        <taxon>Campylobacter</taxon>
    </lineage>
</organism>
<dbReference type="AlphaFoldDB" id="A0A6G5QP97"/>
<protein>
    <recommendedName>
        <fullName evidence="2">VOC domain-containing protein</fullName>
    </recommendedName>
</protein>